<keyword evidence="2" id="KW-1185">Reference proteome</keyword>
<dbReference type="RefSeq" id="WP_377097417.1">
    <property type="nucleotide sequence ID" value="NZ_JBHTHU010000001.1"/>
</dbReference>
<reference evidence="2" key="1">
    <citation type="journal article" date="2019" name="Int. J. Syst. Evol. Microbiol.">
        <title>The Global Catalogue of Microorganisms (GCM) 10K type strain sequencing project: providing services to taxonomists for standard genome sequencing and annotation.</title>
        <authorList>
            <consortium name="The Broad Institute Genomics Platform"/>
            <consortium name="The Broad Institute Genome Sequencing Center for Infectious Disease"/>
            <person name="Wu L."/>
            <person name="Ma J."/>
        </authorList>
    </citation>
    <scope>NUCLEOTIDE SEQUENCE [LARGE SCALE GENOMIC DNA]</scope>
    <source>
        <strain evidence="2">CCUG 63418</strain>
    </source>
</reference>
<gene>
    <name evidence="1" type="ORF">ACFQZS_03720</name>
</gene>
<proteinExistence type="predicted"/>
<comment type="caution">
    <text evidence="1">The sequence shown here is derived from an EMBL/GenBank/DDBJ whole genome shotgun (WGS) entry which is preliminary data.</text>
</comment>
<organism evidence="1 2">
    <name type="scientific">Mucilaginibacter calamicampi</name>
    <dbReference type="NCBI Taxonomy" id="1302352"/>
    <lineage>
        <taxon>Bacteria</taxon>
        <taxon>Pseudomonadati</taxon>
        <taxon>Bacteroidota</taxon>
        <taxon>Sphingobacteriia</taxon>
        <taxon>Sphingobacteriales</taxon>
        <taxon>Sphingobacteriaceae</taxon>
        <taxon>Mucilaginibacter</taxon>
    </lineage>
</organism>
<evidence type="ECO:0000313" key="2">
    <source>
        <dbReference type="Proteomes" id="UP001596958"/>
    </source>
</evidence>
<evidence type="ECO:0000313" key="1">
    <source>
        <dbReference type="EMBL" id="MFD0749236.1"/>
    </source>
</evidence>
<dbReference type="EMBL" id="JBHTHU010000001">
    <property type="protein sequence ID" value="MFD0749236.1"/>
    <property type="molecule type" value="Genomic_DNA"/>
</dbReference>
<name>A0ABW2YXP6_9SPHI</name>
<dbReference type="Proteomes" id="UP001596958">
    <property type="component" value="Unassembled WGS sequence"/>
</dbReference>
<accession>A0ABW2YXP6</accession>
<sequence>MLRNELVVLAAWVDGQGGGPRLKEECRRIRDAWLRVLFSQKEEITRRYVRYQQELLLEIADGSHEPALLASALELNDFLLRHFKAHLDPDTKIPRAAMPGIRQRIKAAGASVRGAIAGQFLLEYLDEIEHATHLTYREQDYFFAFCDAVVAAAEDQQRWIDMLCRMNFNHSGFCKWYQARLEQQIRAKGAKERMIFLKSQLINARAMPHATGLAYDPALPSVSEQTATWLFLLIQEETEAEQKIALHVTVAQLALLIRLLVEEDFIATQQIAGVLRFFCAHFKTRKQENISYSSMNKLYYSADQFTAFAVRAMLQKMVARTNKTFFPI</sequence>
<protein>
    <submittedName>
        <fullName evidence="1">Uncharacterized protein</fullName>
    </submittedName>
</protein>